<keyword evidence="2" id="KW-1185">Reference proteome</keyword>
<protein>
    <recommendedName>
        <fullName evidence="3">Heavy metal transporter</fullName>
    </recommendedName>
</protein>
<evidence type="ECO:0000313" key="1">
    <source>
        <dbReference type="EMBL" id="MDM7855669.1"/>
    </source>
</evidence>
<dbReference type="RefSeq" id="WP_289455527.1">
    <property type="nucleotide sequence ID" value="NZ_JAUCGQ010000001.1"/>
</dbReference>
<proteinExistence type="predicted"/>
<name>A0ABT7SHK4_9CELL</name>
<sequence>MSARRRPRRSRGARAGRFGCAVAGLAVLLVLATAGVIAWLDHTHHGPPPPEACYATSDGSRWQLDPGQADNAALVAAVALRRGLPARAVTIALATSIQESKLRNLPEGDRDSLGLFQQRPSQGWGTEEQILDPVYSTGRFYSALVKVKGYATMPITEAAQAVQRSGFPDAYAQHEAAARAYASALTGNSAAALTCTLHPVDDDADAGSGPSSTVPATVVDRVHRDLGPLATSVAPAAKGAGPAVVVDTARLGDDAARLAWAVGQWGVATARPLGLVGVQVGDQRWDRDAGAWGPAKGPAVPAGQVRLELPPD</sequence>
<comment type="caution">
    <text evidence="1">The sequence shown here is derived from an EMBL/GenBank/DDBJ whole genome shotgun (WGS) entry which is preliminary data.</text>
</comment>
<evidence type="ECO:0000313" key="2">
    <source>
        <dbReference type="Proteomes" id="UP001529338"/>
    </source>
</evidence>
<organism evidence="1 2">
    <name type="scientific">Cellulomonas alba</name>
    <dbReference type="NCBI Taxonomy" id="3053467"/>
    <lineage>
        <taxon>Bacteria</taxon>
        <taxon>Bacillati</taxon>
        <taxon>Actinomycetota</taxon>
        <taxon>Actinomycetes</taxon>
        <taxon>Micrococcales</taxon>
        <taxon>Cellulomonadaceae</taxon>
        <taxon>Cellulomonas</taxon>
    </lineage>
</organism>
<dbReference type="Proteomes" id="UP001529338">
    <property type="component" value="Unassembled WGS sequence"/>
</dbReference>
<dbReference type="EMBL" id="JAUCGQ010000001">
    <property type="protein sequence ID" value="MDM7855669.1"/>
    <property type="molecule type" value="Genomic_DNA"/>
</dbReference>
<gene>
    <name evidence="1" type="ORF">QRT04_12085</name>
</gene>
<reference evidence="1 2" key="1">
    <citation type="submission" date="2023-06" db="EMBL/GenBank/DDBJ databases">
        <title>Cellulomonas sp. MW4 Whole genome sequence.</title>
        <authorList>
            <person name="Park S."/>
        </authorList>
    </citation>
    <scope>NUCLEOTIDE SEQUENCE [LARGE SCALE GENOMIC DNA]</scope>
    <source>
        <strain evidence="1 2">MW4</strain>
    </source>
</reference>
<evidence type="ECO:0008006" key="3">
    <source>
        <dbReference type="Google" id="ProtNLM"/>
    </source>
</evidence>
<accession>A0ABT7SHK4</accession>